<keyword evidence="3" id="KW-1185">Reference proteome</keyword>
<gene>
    <name evidence="2" type="ORF">HMPREF0446_00817</name>
</gene>
<evidence type="ECO:0000313" key="2">
    <source>
        <dbReference type="EMBL" id="EEW93935.2"/>
    </source>
</evidence>
<comment type="caution">
    <text evidence="2">The sequence shown here is derived from an EMBL/GenBank/DDBJ whole genome shotgun (WGS) entry which is preliminary data.</text>
</comment>
<dbReference type="OrthoDB" id="9811402at2"/>
<accession>D0BLI2</accession>
<comment type="similarity">
    <text evidence="1">Belongs to the UPF0342 family.</text>
</comment>
<name>D0BLI2_9LACT</name>
<dbReference type="RefSeq" id="WP_020991276.1">
    <property type="nucleotide sequence ID" value="NZ_KI391971.1"/>
</dbReference>
<dbReference type="eggNOG" id="COG3679">
    <property type="taxonomic scope" value="Bacteria"/>
</dbReference>
<reference evidence="2" key="1">
    <citation type="submission" date="2009-09" db="EMBL/GenBank/DDBJ databases">
        <authorList>
            <consortium name="The Broad Institute Genome Sequencing Platform"/>
            <person name="Ward D."/>
            <person name="Feldgarden M."/>
            <person name="Earl A."/>
            <person name="Young S.K."/>
            <person name="Zeng Q."/>
            <person name="Koehrsen M."/>
            <person name="Alvarado L."/>
            <person name="Berlin A."/>
            <person name="Bochicchio J."/>
            <person name="Borenstein D."/>
            <person name="Chapman S.B."/>
            <person name="Chen Z."/>
            <person name="Engels R."/>
            <person name="Freedman E."/>
            <person name="Gellesch M."/>
            <person name="Goldberg J."/>
            <person name="Griggs A."/>
            <person name="Gujja S."/>
            <person name="Heilman E."/>
            <person name="Heiman D."/>
            <person name="Hepburn T."/>
            <person name="Howarth C."/>
            <person name="Jen D."/>
            <person name="Larson L."/>
            <person name="Lewis B."/>
            <person name="Mehta T."/>
            <person name="Park D."/>
            <person name="Pearson M."/>
            <person name="Roberts A."/>
            <person name="Saif S."/>
            <person name="Shea T."/>
            <person name="Shenoy N."/>
            <person name="Sisk P."/>
            <person name="Stolte C."/>
            <person name="Sykes S."/>
            <person name="Thomson T."/>
            <person name="Walk T."/>
            <person name="White J."/>
            <person name="Yandava C."/>
            <person name="Sibley C.D."/>
            <person name="Field T.R."/>
            <person name="Grinwis M."/>
            <person name="Eshaghurshan C.S."/>
            <person name="Surette M.G."/>
            <person name="Haas B."/>
            <person name="Nusbaum C."/>
            <person name="Birren B."/>
        </authorList>
    </citation>
    <scope>NUCLEOTIDE SEQUENCE [LARGE SCALE GENOMIC DNA]</scope>
    <source>
        <strain evidence="2">ATCC 700633</strain>
    </source>
</reference>
<dbReference type="Gene3D" id="1.20.1500.10">
    <property type="entry name" value="YheA/YmcA-like"/>
    <property type="match status" value="1"/>
</dbReference>
<dbReference type="InterPro" id="IPR010368">
    <property type="entry name" value="Com_YlbF"/>
</dbReference>
<dbReference type="Proteomes" id="UP000002939">
    <property type="component" value="Unassembled WGS sequence"/>
</dbReference>
<evidence type="ECO:0000313" key="3">
    <source>
        <dbReference type="Proteomes" id="UP000002939"/>
    </source>
</evidence>
<dbReference type="EMBL" id="ACRF02000007">
    <property type="protein sequence ID" value="EEW93935.2"/>
    <property type="molecule type" value="Genomic_DNA"/>
</dbReference>
<proteinExistence type="inferred from homology"/>
<organism evidence="2 3">
    <name type="scientific">Granulicatella elegans ATCC 700633</name>
    <dbReference type="NCBI Taxonomy" id="626369"/>
    <lineage>
        <taxon>Bacteria</taxon>
        <taxon>Bacillati</taxon>
        <taxon>Bacillota</taxon>
        <taxon>Bacilli</taxon>
        <taxon>Lactobacillales</taxon>
        <taxon>Carnobacteriaceae</taxon>
        <taxon>Granulicatella</taxon>
    </lineage>
</organism>
<dbReference type="HOGENOM" id="CLU_140243_3_1_9"/>
<dbReference type="SUPFAM" id="SSF158622">
    <property type="entry name" value="YheA/YmcA-like"/>
    <property type="match status" value="1"/>
</dbReference>
<dbReference type="AlphaFoldDB" id="D0BLI2"/>
<dbReference type="Pfam" id="PF06133">
    <property type="entry name" value="Com_YlbF"/>
    <property type="match status" value="1"/>
</dbReference>
<dbReference type="InterPro" id="IPR023378">
    <property type="entry name" value="YheA/YmcA-like_dom_sf"/>
</dbReference>
<evidence type="ECO:0000256" key="1">
    <source>
        <dbReference type="HAMAP-Rule" id="MF_01526"/>
    </source>
</evidence>
<protein>
    <recommendedName>
        <fullName evidence="1">UPF0342 protein HMPREF0446_00817</fullName>
    </recommendedName>
</protein>
<sequence>MSNLYDTANQLERELRQSEEFAAVKSAFEAVQQSEEAKALFEEFRDMNAKFLQKQVNGEELTEEDSTYANDLYQKASSNEAIQTLMQAEQRLNTVMQDINRILTTSLQELYQ</sequence>
<dbReference type="HAMAP" id="MF_01526">
    <property type="entry name" value="UPF0342"/>
    <property type="match status" value="1"/>
</dbReference>
<dbReference type="STRING" id="626369.HMPREF0446_00817"/>
<reference evidence="2" key="2">
    <citation type="submission" date="2011-10" db="EMBL/GenBank/DDBJ databases">
        <title>The Genome Sequence of Granulicatella elegans ATCC 700633.</title>
        <authorList>
            <consortium name="The Broad Institute Genome Sequencing Platform"/>
            <consortium name="The Broad Institute Genome Sequencing Center for Infectious Disease"/>
            <person name="Earl A."/>
            <person name="Ward D."/>
            <person name="Feldgarden M."/>
            <person name="Gevers D."/>
            <person name="Sibley C.D."/>
            <person name="Field T.R."/>
            <person name="Grinwis M."/>
            <person name="Eshaghurshan C.S."/>
            <person name="Surette M.G."/>
            <person name="Young S.K."/>
            <person name="Zeng Q."/>
            <person name="Gargeya S."/>
            <person name="Fitzgerald M."/>
            <person name="Haas B."/>
            <person name="Abouelleil A."/>
            <person name="Alvarado L."/>
            <person name="Arachchi H.M."/>
            <person name="Berlin A."/>
            <person name="Brown A."/>
            <person name="Chapman S.B."/>
            <person name="Chen Z."/>
            <person name="Dunbar C."/>
            <person name="Freedman E."/>
            <person name="Gearin G."/>
            <person name="Goldberg J."/>
            <person name="Griggs A."/>
            <person name="Gujja S."/>
            <person name="Heiman D."/>
            <person name="Howarth C."/>
            <person name="Larson L."/>
            <person name="Lui A."/>
            <person name="MacDonald P.J.P."/>
            <person name="Montmayeur A."/>
            <person name="Murphy C."/>
            <person name="Neiman D."/>
            <person name="Pearson M."/>
            <person name="Priest M."/>
            <person name="Roberts A."/>
            <person name="Saif S."/>
            <person name="Shea T."/>
            <person name="Shenoy N."/>
            <person name="Sisk P."/>
            <person name="Stolte C."/>
            <person name="Sykes S."/>
            <person name="Wortman J."/>
            <person name="Nusbaum C."/>
            <person name="Birren B."/>
        </authorList>
    </citation>
    <scope>NUCLEOTIDE SEQUENCE [LARGE SCALE GENOMIC DNA]</scope>
    <source>
        <strain evidence="2">ATCC 700633</strain>
    </source>
</reference>